<reference evidence="1" key="1">
    <citation type="submission" date="2023-12" db="EMBL/GenBank/DDBJ databases">
        <title>Dolosigranulum savutii sp. nov. isolated from human upper respiratory samples collected in Botswana.</title>
        <authorList>
            <person name="Kelly M.S."/>
        </authorList>
    </citation>
    <scope>NUCLEOTIDE SEQUENCE</scope>
    <source>
        <strain evidence="1">MSK211</strain>
    </source>
</reference>
<gene>
    <name evidence="1" type="ORF">VUQ07_06880</name>
</gene>
<dbReference type="RefSeq" id="WP_347299060.1">
    <property type="nucleotide sequence ID" value="NZ_CP142436.1"/>
</dbReference>
<dbReference type="AlphaFoldDB" id="A0AB74U4D8"/>
<organism evidence="1">
    <name type="scientific">Dolosigranulum savutiense</name>
    <dbReference type="NCBI Taxonomy" id="3110288"/>
    <lineage>
        <taxon>Bacteria</taxon>
        <taxon>Bacillati</taxon>
        <taxon>Bacillota</taxon>
        <taxon>Bacilli</taxon>
        <taxon>Lactobacillales</taxon>
        <taxon>Carnobacteriaceae</taxon>
        <taxon>Dolosigranulum</taxon>
    </lineage>
</organism>
<protein>
    <submittedName>
        <fullName evidence="1">Uncharacterized protein</fullName>
    </submittedName>
</protein>
<dbReference type="EMBL" id="CP142436">
    <property type="protein sequence ID" value="XBC50959.1"/>
    <property type="molecule type" value="Genomic_DNA"/>
</dbReference>
<accession>A0AB74U4D8</accession>
<proteinExistence type="predicted"/>
<sequence length="196" mass="23018">MLIQPKKEIKLKDVTNIRLLTDEYNGYSIDNLIFDRYNLKCYQIPVTPTLRELLNTLVHQLVVNTLDHWSNILRIDESMPDEGLAEMMEQNFKQLFQHPNPDVIAIETRATLQLRDEMGEAARSFILDYLYRLSNQDRDDYFDQYTEDQVFTVYYEPHEERFAFAFPGESYAGDDTDHFPCGQVAVSLGDIEEIFD</sequence>
<name>A0AB74U4D8_9LACT</name>
<evidence type="ECO:0000313" key="1">
    <source>
        <dbReference type="EMBL" id="XBC50959.1"/>
    </source>
</evidence>